<gene>
    <name evidence="2" type="ORF">GCM10011509_18060</name>
</gene>
<reference evidence="3" key="1">
    <citation type="journal article" date="2019" name="Int. J. Syst. Evol. Microbiol.">
        <title>The Global Catalogue of Microorganisms (GCM) 10K type strain sequencing project: providing services to taxonomists for standard genome sequencing and annotation.</title>
        <authorList>
            <consortium name="The Broad Institute Genomics Platform"/>
            <consortium name="The Broad Institute Genome Sequencing Center for Infectious Disease"/>
            <person name="Wu L."/>
            <person name="Ma J."/>
        </authorList>
    </citation>
    <scope>NUCLEOTIDE SEQUENCE [LARGE SCALE GENOMIC DNA]</scope>
    <source>
        <strain evidence="3">CGMCC 1.5362</strain>
    </source>
</reference>
<keyword evidence="1" id="KW-1133">Transmembrane helix</keyword>
<dbReference type="NCBIfam" id="TIGR02206">
    <property type="entry name" value="intg_mem_TP0381"/>
    <property type="match status" value="1"/>
</dbReference>
<dbReference type="EMBL" id="BMLB01000003">
    <property type="protein sequence ID" value="GGK70021.1"/>
    <property type="molecule type" value="Genomic_DNA"/>
</dbReference>
<dbReference type="RefSeq" id="WP_022921340.1">
    <property type="nucleotide sequence ID" value="NZ_BMLB01000003.1"/>
</dbReference>
<evidence type="ECO:0008006" key="4">
    <source>
        <dbReference type="Google" id="ProtNLM"/>
    </source>
</evidence>
<feature type="transmembrane region" description="Helical" evidence="1">
    <location>
        <begin position="20"/>
        <end position="38"/>
    </location>
</feature>
<feature type="transmembrane region" description="Helical" evidence="1">
    <location>
        <begin position="127"/>
        <end position="148"/>
    </location>
</feature>
<dbReference type="Proteomes" id="UP000662111">
    <property type="component" value="Unassembled WGS sequence"/>
</dbReference>
<feature type="transmembrane region" description="Helical" evidence="1">
    <location>
        <begin position="160"/>
        <end position="180"/>
    </location>
</feature>
<comment type="caution">
    <text evidence="2">The sequence shown here is derived from an EMBL/GenBank/DDBJ whole genome shotgun (WGS) entry which is preliminary data.</text>
</comment>
<keyword evidence="1" id="KW-0812">Transmembrane</keyword>
<protein>
    <recommendedName>
        <fullName evidence="4">TIGR02206 family membrane protein</fullName>
    </recommendedName>
</protein>
<dbReference type="Pfam" id="PF14808">
    <property type="entry name" value="TMEM164"/>
    <property type="match status" value="1"/>
</dbReference>
<evidence type="ECO:0000313" key="2">
    <source>
        <dbReference type="EMBL" id="GGK70021.1"/>
    </source>
</evidence>
<sequence length="236" mass="26021">MDAFLDPHPGWIAVGGPDHLTYAAGVALLAVLLVTRREQVREHAVAVRRALVVVVVAQQLTLYGFYAATGWDAAESLPLHISRVSALLGLVYLLTGSRRVMDVLFYLGLWAWASFCYPQNVQPVTNILGWSFFVNHAVTLLLPALAWVTTGWRPSRPALWRAFGWFLVYVAAAVAANLVTGGNYFYQREKPVLPFLAQPWFLLASVAATLALFWVGYAVARLVQRASSPTPSGVRR</sequence>
<organism evidence="2 3">
    <name type="scientific">Ornithinimicrobium pekingense</name>
    <dbReference type="NCBI Taxonomy" id="384677"/>
    <lineage>
        <taxon>Bacteria</taxon>
        <taxon>Bacillati</taxon>
        <taxon>Actinomycetota</taxon>
        <taxon>Actinomycetes</taxon>
        <taxon>Micrococcales</taxon>
        <taxon>Ornithinimicrobiaceae</taxon>
        <taxon>Ornithinimicrobium</taxon>
    </lineage>
</organism>
<keyword evidence="3" id="KW-1185">Reference proteome</keyword>
<dbReference type="InterPro" id="IPR011737">
    <property type="entry name" value="CHP02206_TP0381"/>
</dbReference>
<accession>A0ABQ2F7N9</accession>
<feature type="transmembrane region" description="Helical" evidence="1">
    <location>
        <begin position="50"/>
        <end position="71"/>
    </location>
</feature>
<feature type="transmembrane region" description="Helical" evidence="1">
    <location>
        <begin position="103"/>
        <end position="121"/>
    </location>
</feature>
<proteinExistence type="predicted"/>
<evidence type="ECO:0000313" key="3">
    <source>
        <dbReference type="Proteomes" id="UP000662111"/>
    </source>
</evidence>
<feature type="transmembrane region" description="Helical" evidence="1">
    <location>
        <begin position="200"/>
        <end position="220"/>
    </location>
</feature>
<name>A0ABQ2F7N9_9MICO</name>
<evidence type="ECO:0000256" key="1">
    <source>
        <dbReference type="SAM" id="Phobius"/>
    </source>
</evidence>
<keyword evidence="1" id="KW-0472">Membrane</keyword>
<feature type="transmembrane region" description="Helical" evidence="1">
    <location>
        <begin position="77"/>
        <end position="96"/>
    </location>
</feature>